<sequence length="211" mass="23646">MLHLIEGYRKFHAEQFPQLKDHFRLLADRQTPEVLVITCADSRVVPDLILQAEPGDLFLCRNAGNVIPPGGELAGGVSATIEYAVEVLKVKDVIVCGHSDCGACKAALHPQKGLEKLPLTALWLRFIEAAWKYMGPEIPKDEDERFTRLIHANVLAQLEHLKTHPEVKRGLAAGTLRVHGWYYDILTGTVEAWSEQKKQFVPLEETAEEFS</sequence>
<dbReference type="InterPro" id="IPR045066">
    <property type="entry name" value="Beta_CA_cladeB"/>
</dbReference>
<dbReference type="HOGENOM" id="CLU_053879_5_3_0"/>
<dbReference type="GO" id="GO:0008270">
    <property type="term" value="F:zinc ion binding"/>
    <property type="evidence" value="ECO:0007669"/>
    <property type="project" value="UniProtKB-UniRule"/>
</dbReference>
<comment type="cofactor">
    <cofactor evidence="7">
        <name>Zn(2+)</name>
        <dbReference type="ChEBI" id="CHEBI:29105"/>
    </cofactor>
    <text evidence="7">Binds 1 zinc ion per subunit.</text>
</comment>
<evidence type="ECO:0000256" key="3">
    <source>
        <dbReference type="ARBA" id="ARBA00022723"/>
    </source>
</evidence>
<protein>
    <recommendedName>
        <fullName evidence="2 8">Carbonic anhydrase</fullName>
        <ecNumber evidence="2 8">4.2.1.1</ecNumber>
    </recommendedName>
    <alternativeName>
        <fullName evidence="8">Carbonate dehydratase</fullName>
    </alternativeName>
</protein>
<keyword evidence="3 7" id="KW-0479">Metal-binding</keyword>
<dbReference type="EC" id="4.2.1.1" evidence="2 8"/>
<dbReference type="RefSeq" id="WP_015898467.1">
    <property type="nucleotide sequence ID" value="NC_012483.1"/>
</dbReference>
<dbReference type="FunCoup" id="C1F6W9">
    <property type="interactions" value="312"/>
</dbReference>
<evidence type="ECO:0000256" key="4">
    <source>
        <dbReference type="ARBA" id="ARBA00022833"/>
    </source>
</evidence>
<keyword evidence="10" id="KW-1185">Reference proteome</keyword>
<dbReference type="PANTHER" id="PTHR11002:SF76">
    <property type="entry name" value="CARBONIC ANHYDRASE"/>
    <property type="match status" value="1"/>
</dbReference>
<comment type="function">
    <text evidence="8">Reversible hydration of carbon dioxide.</text>
</comment>
<dbReference type="InterPro" id="IPR001765">
    <property type="entry name" value="Carbonic_anhydrase"/>
</dbReference>
<evidence type="ECO:0000256" key="8">
    <source>
        <dbReference type="RuleBase" id="RU003956"/>
    </source>
</evidence>
<proteinExistence type="inferred from homology"/>
<feature type="binding site" evidence="7">
    <location>
        <position position="41"/>
    </location>
    <ligand>
        <name>Zn(2+)</name>
        <dbReference type="ChEBI" id="CHEBI:29105"/>
    </ligand>
</feature>
<keyword evidence="5 8" id="KW-0456">Lyase</keyword>
<dbReference type="OrthoDB" id="9769739at2"/>
<dbReference type="Proteomes" id="UP000002207">
    <property type="component" value="Chromosome"/>
</dbReference>
<dbReference type="GO" id="GO:0004089">
    <property type="term" value="F:carbonate dehydratase activity"/>
    <property type="evidence" value="ECO:0007669"/>
    <property type="project" value="UniProtKB-UniRule"/>
</dbReference>
<dbReference type="SUPFAM" id="SSF53056">
    <property type="entry name" value="beta-carbonic anhydrase, cab"/>
    <property type="match status" value="1"/>
</dbReference>
<dbReference type="SMART" id="SM00947">
    <property type="entry name" value="Pro_CA"/>
    <property type="match status" value="1"/>
</dbReference>
<dbReference type="EMBL" id="CP001472">
    <property type="protein sequence ID" value="ACO33381.1"/>
    <property type="molecule type" value="Genomic_DNA"/>
</dbReference>
<dbReference type="InterPro" id="IPR015892">
    <property type="entry name" value="Carbonic_anhydrase_CS"/>
</dbReference>
<dbReference type="PROSITE" id="PS00705">
    <property type="entry name" value="PROK_CO2_ANHYDRASE_2"/>
    <property type="match status" value="1"/>
</dbReference>
<evidence type="ECO:0000256" key="7">
    <source>
        <dbReference type="PIRSR" id="PIRSR601765-1"/>
    </source>
</evidence>
<comment type="similarity">
    <text evidence="1 8">Belongs to the beta-class carbonic anhydrase family.</text>
</comment>
<evidence type="ECO:0000313" key="9">
    <source>
        <dbReference type="EMBL" id="ACO33381.1"/>
    </source>
</evidence>
<dbReference type="KEGG" id="aca:ACP_3438"/>
<dbReference type="Gene3D" id="3.40.1050.10">
    <property type="entry name" value="Carbonic anhydrase"/>
    <property type="match status" value="1"/>
</dbReference>
<accession>C1F6W9</accession>
<organism evidence="9 10">
    <name type="scientific">Acidobacterium capsulatum (strain ATCC 51196 / DSM 11244 / BCRC 80197 / JCM 7670 / NBRC 15755 / NCIMB 13165 / 161)</name>
    <dbReference type="NCBI Taxonomy" id="240015"/>
    <lineage>
        <taxon>Bacteria</taxon>
        <taxon>Pseudomonadati</taxon>
        <taxon>Acidobacteriota</taxon>
        <taxon>Terriglobia</taxon>
        <taxon>Terriglobales</taxon>
        <taxon>Acidobacteriaceae</taxon>
        <taxon>Acidobacterium</taxon>
    </lineage>
</organism>
<dbReference type="AlphaFoldDB" id="C1F6W9"/>
<dbReference type="STRING" id="240015.ACP_3438"/>
<dbReference type="InterPro" id="IPR036874">
    <property type="entry name" value="Carbonic_anhydrase_sf"/>
</dbReference>
<reference evidence="9 10" key="1">
    <citation type="journal article" date="2009" name="Appl. Environ. Microbiol.">
        <title>Three genomes from the phylum Acidobacteria provide insight into the lifestyles of these microorganisms in soils.</title>
        <authorList>
            <person name="Ward N.L."/>
            <person name="Challacombe J.F."/>
            <person name="Janssen P.H."/>
            <person name="Henrissat B."/>
            <person name="Coutinho P.M."/>
            <person name="Wu M."/>
            <person name="Xie G."/>
            <person name="Haft D.H."/>
            <person name="Sait M."/>
            <person name="Badger J."/>
            <person name="Barabote R.D."/>
            <person name="Bradley B."/>
            <person name="Brettin T.S."/>
            <person name="Brinkac L.M."/>
            <person name="Bruce D."/>
            <person name="Creasy T."/>
            <person name="Daugherty S.C."/>
            <person name="Davidsen T.M."/>
            <person name="DeBoy R.T."/>
            <person name="Detter J.C."/>
            <person name="Dodson R.J."/>
            <person name="Durkin A.S."/>
            <person name="Ganapathy A."/>
            <person name="Gwinn-Giglio M."/>
            <person name="Han C.S."/>
            <person name="Khouri H."/>
            <person name="Kiss H."/>
            <person name="Kothari S.P."/>
            <person name="Madupu R."/>
            <person name="Nelson K.E."/>
            <person name="Nelson W.C."/>
            <person name="Paulsen I."/>
            <person name="Penn K."/>
            <person name="Ren Q."/>
            <person name="Rosovitz M.J."/>
            <person name="Selengut J.D."/>
            <person name="Shrivastava S."/>
            <person name="Sullivan S.A."/>
            <person name="Tapia R."/>
            <person name="Thompson L.S."/>
            <person name="Watkins K.L."/>
            <person name="Yang Q."/>
            <person name="Yu C."/>
            <person name="Zafar N."/>
            <person name="Zhou L."/>
            <person name="Kuske C.R."/>
        </authorList>
    </citation>
    <scope>NUCLEOTIDE SEQUENCE [LARGE SCALE GENOMIC DNA]</scope>
    <source>
        <strain evidence="10">ATCC 51196 / DSM 11244 / BCRC 80197 / JCM 7670 / NBRC 15755 / NCIMB 13165 / 161</strain>
    </source>
</reference>
<evidence type="ECO:0000256" key="5">
    <source>
        <dbReference type="ARBA" id="ARBA00023239"/>
    </source>
</evidence>
<dbReference type="PROSITE" id="PS00704">
    <property type="entry name" value="PROK_CO2_ANHYDRASE_1"/>
    <property type="match status" value="1"/>
</dbReference>
<evidence type="ECO:0000313" key="10">
    <source>
        <dbReference type="Proteomes" id="UP000002207"/>
    </source>
</evidence>
<dbReference type="CDD" id="cd00884">
    <property type="entry name" value="beta_CA_cladeB"/>
    <property type="match status" value="1"/>
</dbReference>
<dbReference type="eggNOG" id="COG0288">
    <property type="taxonomic scope" value="Bacteria"/>
</dbReference>
<evidence type="ECO:0000256" key="2">
    <source>
        <dbReference type="ARBA" id="ARBA00012925"/>
    </source>
</evidence>
<name>C1F6W9_ACIC5</name>
<keyword evidence="4 7" id="KW-0862">Zinc</keyword>
<gene>
    <name evidence="9" type="primary">cynT</name>
    <name evidence="9" type="ordered locus">ACP_3438</name>
</gene>
<evidence type="ECO:0000256" key="1">
    <source>
        <dbReference type="ARBA" id="ARBA00006217"/>
    </source>
</evidence>
<dbReference type="InParanoid" id="C1F6W9"/>
<evidence type="ECO:0000256" key="6">
    <source>
        <dbReference type="ARBA" id="ARBA00048348"/>
    </source>
</evidence>
<feature type="binding site" evidence="7">
    <location>
        <position position="98"/>
    </location>
    <ligand>
        <name>Zn(2+)</name>
        <dbReference type="ChEBI" id="CHEBI:29105"/>
    </ligand>
</feature>
<comment type="catalytic activity">
    <reaction evidence="6 8">
        <text>hydrogencarbonate + H(+) = CO2 + H2O</text>
        <dbReference type="Rhea" id="RHEA:10748"/>
        <dbReference type="ChEBI" id="CHEBI:15377"/>
        <dbReference type="ChEBI" id="CHEBI:15378"/>
        <dbReference type="ChEBI" id="CHEBI:16526"/>
        <dbReference type="ChEBI" id="CHEBI:17544"/>
        <dbReference type="EC" id="4.2.1.1"/>
    </reaction>
</comment>
<feature type="binding site" evidence="7">
    <location>
        <position position="101"/>
    </location>
    <ligand>
        <name>Zn(2+)</name>
        <dbReference type="ChEBI" id="CHEBI:29105"/>
    </ligand>
</feature>
<dbReference type="PANTHER" id="PTHR11002">
    <property type="entry name" value="CARBONIC ANHYDRASE"/>
    <property type="match status" value="1"/>
</dbReference>
<dbReference type="Pfam" id="PF00484">
    <property type="entry name" value="Pro_CA"/>
    <property type="match status" value="1"/>
</dbReference>
<dbReference type="GO" id="GO:0015976">
    <property type="term" value="P:carbon utilization"/>
    <property type="evidence" value="ECO:0007669"/>
    <property type="project" value="InterPro"/>
</dbReference>
<feature type="binding site" evidence="7">
    <location>
        <position position="39"/>
    </location>
    <ligand>
        <name>Zn(2+)</name>
        <dbReference type="ChEBI" id="CHEBI:29105"/>
    </ligand>
</feature>